<name>A0A4Z1E9B0_9HELO</name>
<comment type="caution">
    <text evidence="1">The sequence shown here is derived from an EMBL/GenBank/DDBJ whole genome shotgun (WGS) entry which is preliminary data.</text>
</comment>
<protein>
    <submittedName>
        <fullName evidence="1">Uncharacterized protein</fullName>
    </submittedName>
</protein>
<proteinExistence type="predicted"/>
<gene>
    <name evidence="1" type="ORF">BTUL_0313g00050</name>
</gene>
<evidence type="ECO:0000313" key="1">
    <source>
        <dbReference type="EMBL" id="TGO07188.1"/>
    </source>
</evidence>
<sequence>MSAATVEQIMKSMSINQARVLLFHIMVMVQKSIFHNSSLISLQSPVPLNGENRYHKCPFPEPIIIQYFQLQMRCLLTNFEELKILASRLESCCSGRRVKKFNYNDFCDQVLEAADRGNYCICPGFSLNDAQKLDFLEMREEHLNPEHVDEDHLPLNWSVPFINTNHAPPIPSFFSS</sequence>
<accession>A0A4Z1E9B0</accession>
<dbReference type="AlphaFoldDB" id="A0A4Z1E9B0"/>
<organism evidence="1 2">
    <name type="scientific">Botrytis tulipae</name>
    <dbReference type="NCBI Taxonomy" id="87230"/>
    <lineage>
        <taxon>Eukaryota</taxon>
        <taxon>Fungi</taxon>
        <taxon>Dikarya</taxon>
        <taxon>Ascomycota</taxon>
        <taxon>Pezizomycotina</taxon>
        <taxon>Leotiomycetes</taxon>
        <taxon>Helotiales</taxon>
        <taxon>Sclerotiniaceae</taxon>
        <taxon>Botrytis</taxon>
    </lineage>
</organism>
<dbReference type="Proteomes" id="UP000297777">
    <property type="component" value="Unassembled WGS sequence"/>
</dbReference>
<keyword evidence="2" id="KW-1185">Reference proteome</keyword>
<evidence type="ECO:0000313" key="2">
    <source>
        <dbReference type="Proteomes" id="UP000297777"/>
    </source>
</evidence>
<reference evidence="1 2" key="1">
    <citation type="submission" date="2017-12" db="EMBL/GenBank/DDBJ databases">
        <title>Comparative genomics of Botrytis spp.</title>
        <authorList>
            <person name="Valero-Jimenez C.A."/>
            <person name="Tapia P."/>
            <person name="Veloso J."/>
            <person name="Silva-Moreno E."/>
            <person name="Staats M."/>
            <person name="Valdes J.H."/>
            <person name="Van Kan J.A.L."/>
        </authorList>
    </citation>
    <scope>NUCLEOTIDE SEQUENCE [LARGE SCALE GENOMIC DNA]</scope>
    <source>
        <strain evidence="1 2">Bt9001</strain>
    </source>
</reference>
<dbReference type="EMBL" id="PQXH01000311">
    <property type="protein sequence ID" value="TGO07188.1"/>
    <property type="molecule type" value="Genomic_DNA"/>
</dbReference>